<evidence type="ECO:0008006" key="3">
    <source>
        <dbReference type="Google" id="ProtNLM"/>
    </source>
</evidence>
<dbReference type="EMBL" id="BMKQ01000001">
    <property type="protein sequence ID" value="GGF53911.1"/>
    <property type="molecule type" value="Genomic_DNA"/>
</dbReference>
<dbReference type="Proteomes" id="UP000649179">
    <property type="component" value="Unassembled WGS sequence"/>
</dbReference>
<sequence>MSTEMRAATLGRAVNRDLQVFVPARPVVRRGVRLREVPEGMLLEGADRSQQLSGAFASTHLPGLVALLDGSRNHADLSRETGLDPTALDSALAVLWAIGAVEEAPERPVEPRLDEPMRTMLSRLGNATATNHSWTEAAQRLESTTVCVLGDPALTSLVRPLVDDLCPTSDDVGGATLVLYVRTAASEAALDTVQEACWRDGRPLLVVTLTGARVLVGPYVDPSFTPCWECATHTVDPAPLEPVADATPELAAGLAVHHLCALVSRATISHLPLDVAIVDGEQLTTTYLPPVTRPGCPRCSTTPPTAGSVGDAGPGAVFEASVAMPPRRFLDAKGHMAHYFTANIALQSSFRAWASAPTTDLPGPDLSLLSHEDEESDWSLDELALALHVGLGIKQTRPDGSVKRWTAAAGNIGTVTAYVVSDGSAGLPVGVHAFLESTHQLAGLRDDVPDGHRGTLVVLTGNLRKVVAKYGTFGLKLSLLDTGCTISALRRHADHRGLRCEVLTSWDDDALSEYLGTDPMEEPVEGVLRLEAPCATT</sequence>
<protein>
    <recommendedName>
        <fullName evidence="3">Bacteriocin biosynthesis cyclodehydratase domain-containing protein</fullName>
    </recommendedName>
</protein>
<organism evidence="1 2">
    <name type="scientific">Marmoricola endophyticus</name>
    <dbReference type="NCBI Taxonomy" id="2040280"/>
    <lineage>
        <taxon>Bacteria</taxon>
        <taxon>Bacillati</taxon>
        <taxon>Actinomycetota</taxon>
        <taxon>Actinomycetes</taxon>
        <taxon>Propionibacteriales</taxon>
        <taxon>Nocardioidaceae</taxon>
        <taxon>Marmoricola</taxon>
    </lineage>
</organism>
<gene>
    <name evidence="1" type="ORF">GCM10011519_29760</name>
</gene>
<dbReference type="Gene3D" id="3.40.50.720">
    <property type="entry name" value="NAD(P)-binding Rossmann-like Domain"/>
    <property type="match status" value="1"/>
</dbReference>
<keyword evidence="2" id="KW-1185">Reference proteome</keyword>
<reference evidence="1" key="2">
    <citation type="submission" date="2020-09" db="EMBL/GenBank/DDBJ databases">
        <authorList>
            <person name="Sun Q."/>
            <person name="Zhou Y."/>
        </authorList>
    </citation>
    <scope>NUCLEOTIDE SEQUENCE</scope>
    <source>
        <strain evidence="1">CGMCC 1.16067</strain>
    </source>
</reference>
<dbReference type="GO" id="GO:0016491">
    <property type="term" value="F:oxidoreductase activity"/>
    <property type="evidence" value="ECO:0007669"/>
    <property type="project" value="InterPro"/>
</dbReference>
<name>A0A917BPG7_9ACTN</name>
<dbReference type="AlphaFoldDB" id="A0A917BPG7"/>
<evidence type="ECO:0000313" key="1">
    <source>
        <dbReference type="EMBL" id="GGF53911.1"/>
    </source>
</evidence>
<dbReference type="InterPro" id="IPR000415">
    <property type="entry name" value="Nitroreductase-like"/>
</dbReference>
<proteinExistence type="predicted"/>
<accession>A0A917BPG7</accession>
<comment type="caution">
    <text evidence="1">The sequence shown here is derived from an EMBL/GenBank/DDBJ whole genome shotgun (WGS) entry which is preliminary data.</text>
</comment>
<reference evidence="1" key="1">
    <citation type="journal article" date="2014" name="Int. J. Syst. Evol. Microbiol.">
        <title>Complete genome sequence of Corynebacterium casei LMG S-19264T (=DSM 44701T), isolated from a smear-ripened cheese.</title>
        <authorList>
            <consortium name="US DOE Joint Genome Institute (JGI-PGF)"/>
            <person name="Walter F."/>
            <person name="Albersmeier A."/>
            <person name="Kalinowski J."/>
            <person name="Ruckert C."/>
        </authorList>
    </citation>
    <scope>NUCLEOTIDE SEQUENCE</scope>
    <source>
        <strain evidence="1">CGMCC 1.16067</strain>
    </source>
</reference>
<evidence type="ECO:0000313" key="2">
    <source>
        <dbReference type="Proteomes" id="UP000649179"/>
    </source>
</evidence>
<dbReference type="Gene3D" id="3.40.109.10">
    <property type="entry name" value="NADH Oxidase"/>
    <property type="match status" value="1"/>
</dbReference>